<dbReference type="SUPFAM" id="SSF117018">
    <property type="entry name" value="ATP-dependent DNA ligase DNA-binding domain"/>
    <property type="match status" value="1"/>
</dbReference>
<evidence type="ECO:0000256" key="11">
    <source>
        <dbReference type="ARBA" id="ARBA00023242"/>
    </source>
</evidence>
<name>A0A516AGI1_CRYCO</name>
<dbReference type="InterPro" id="IPR036599">
    <property type="entry name" value="DNA_ligase_N_sf"/>
</dbReference>
<proteinExistence type="evidence at transcript level"/>
<dbReference type="InterPro" id="IPR012310">
    <property type="entry name" value="DNA_ligase_ATP-dep_cent"/>
</dbReference>
<dbReference type="GO" id="GO:0005739">
    <property type="term" value="C:mitochondrion"/>
    <property type="evidence" value="ECO:0007669"/>
    <property type="project" value="TreeGrafter"/>
</dbReference>
<keyword evidence="6 14" id="KW-0547">Nucleotide-binding</keyword>
<evidence type="ECO:0000256" key="12">
    <source>
        <dbReference type="ARBA" id="ARBA00023306"/>
    </source>
</evidence>
<protein>
    <recommendedName>
        <fullName evidence="14">DNA ligase</fullName>
        <ecNumber evidence="14">6.5.1.1</ecNumber>
    </recommendedName>
</protein>
<dbReference type="Pfam" id="PF04679">
    <property type="entry name" value="DNA_ligase_A_C"/>
    <property type="match status" value="1"/>
</dbReference>
<evidence type="ECO:0000256" key="14">
    <source>
        <dbReference type="RuleBase" id="RU000617"/>
    </source>
</evidence>
<keyword evidence="8 14" id="KW-0067">ATP-binding</keyword>
<feature type="region of interest" description="Disordered" evidence="16">
    <location>
        <begin position="1"/>
        <end position="64"/>
    </location>
</feature>
<dbReference type="GO" id="GO:0005524">
    <property type="term" value="F:ATP binding"/>
    <property type="evidence" value="ECO:0007669"/>
    <property type="project" value="UniProtKB-KW"/>
</dbReference>
<dbReference type="InterPro" id="IPR050191">
    <property type="entry name" value="ATP-dep_DNA_ligase"/>
</dbReference>
<accession>A0A516AGI1</accession>
<dbReference type="GO" id="GO:0003910">
    <property type="term" value="F:DNA ligase (ATP) activity"/>
    <property type="evidence" value="ECO:0007669"/>
    <property type="project" value="UniProtKB-EC"/>
</dbReference>
<dbReference type="InterPro" id="IPR000977">
    <property type="entry name" value="DNA_ligase_ATP-dep"/>
</dbReference>
<dbReference type="CDD" id="cd07969">
    <property type="entry name" value="OBF_DNA_ligase_I"/>
    <property type="match status" value="1"/>
</dbReference>
<dbReference type="GO" id="GO:0006273">
    <property type="term" value="P:lagging strand elongation"/>
    <property type="evidence" value="ECO:0007669"/>
    <property type="project" value="TreeGrafter"/>
</dbReference>
<keyword evidence="11" id="KW-0539">Nucleus</keyword>
<keyword evidence="9 14" id="KW-0233">DNA recombination</keyword>
<dbReference type="FunFam" id="2.40.50.140:FF:000062">
    <property type="entry name" value="DNA ligase"/>
    <property type="match status" value="1"/>
</dbReference>
<comment type="similarity">
    <text evidence="2 15">Belongs to the ATP-dependent DNA ligase family.</text>
</comment>
<keyword evidence="5" id="KW-0235">DNA replication</keyword>
<evidence type="ECO:0000256" key="7">
    <source>
        <dbReference type="ARBA" id="ARBA00022763"/>
    </source>
</evidence>
<evidence type="ECO:0000256" key="5">
    <source>
        <dbReference type="ARBA" id="ARBA00022705"/>
    </source>
</evidence>
<dbReference type="Gene3D" id="2.40.50.140">
    <property type="entry name" value="Nucleic acid-binding proteins"/>
    <property type="match status" value="1"/>
</dbReference>
<dbReference type="GO" id="GO:0006281">
    <property type="term" value="P:DNA repair"/>
    <property type="evidence" value="ECO:0007669"/>
    <property type="project" value="UniProtKB-KW"/>
</dbReference>
<comment type="subcellular location">
    <subcellularLocation>
        <location evidence="1">Nucleus</location>
    </subcellularLocation>
</comment>
<dbReference type="PANTHER" id="PTHR45674:SF4">
    <property type="entry name" value="DNA LIGASE 1"/>
    <property type="match status" value="1"/>
</dbReference>
<evidence type="ECO:0000256" key="16">
    <source>
        <dbReference type="SAM" id="MobiDB-lite"/>
    </source>
</evidence>
<dbReference type="CDD" id="cd07900">
    <property type="entry name" value="Adenylation_DNA_ligase_I_Euk"/>
    <property type="match status" value="1"/>
</dbReference>
<keyword evidence="4" id="KW-0132">Cell division</keyword>
<keyword evidence="12" id="KW-0131">Cell cycle</keyword>
<dbReference type="GO" id="GO:0005634">
    <property type="term" value="C:nucleus"/>
    <property type="evidence" value="ECO:0007669"/>
    <property type="project" value="UniProtKB-SubCell"/>
</dbReference>
<evidence type="ECO:0000256" key="15">
    <source>
        <dbReference type="RuleBase" id="RU004196"/>
    </source>
</evidence>
<feature type="compositionally biased region" description="Basic and acidic residues" evidence="16">
    <location>
        <begin position="55"/>
        <end position="64"/>
    </location>
</feature>
<feature type="compositionally biased region" description="Low complexity" evidence="16">
    <location>
        <begin position="8"/>
        <end position="20"/>
    </location>
</feature>
<dbReference type="Gene3D" id="1.10.3260.10">
    <property type="entry name" value="DNA ligase, ATP-dependent, N-terminal domain"/>
    <property type="match status" value="1"/>
</dbReference>
<evidence type="ECO:0000256" key="9">
    <source>
        <dbReference type="ARBA" id="ARBA00023172"/>
    </source>
</evidence>
<keyword evidence="10 14" id="KW-0234">DNA repair</keyword>
<dbReference type="SUPFAM" id="SSF50249">
    <property type="entry name" value="Nucleic acid-binding proteins"/>
    <property type="match status" value="1"/>
</dbReference>
<evidence type="ECO:0000256" key="1">
    <source>
        <dbReference type="ARBA" id="ARBA00004123"/>
    </source>
</evidence>
<evidence type="ECO:0000313" key="18">
    <source>
        <dbReference type="EMBL" id="QDO16425.1"/>
    </source>
</evidence>
<evidence type="ECO:0000256" key="6">
    <source>
        <dbReference type="ARBA" id="ARBA00022741"/>
    </source>
</evidence>
<evidence type="ECO:0000256" key="4">
    <source>
        <dbReference type="ARBA" id="ARBA00022618"/>
    </source>
</evidence>
<dbReference type="PANTHER" id="PTHR45674">
    <property type="entry name" value="DNA LIGASE 1/3 FAMILY MEMBER"/>
    <property type="match status" value="1"/>
</dbReference>
<dbReference type="GO" id="GO:0051301">
    <property type="term" value="P:cell division"/>
    <property type="evidence" value="ECO:0007669"/>
    <property type="project" value="UniProtKB-KW"/>
</dbReference>
<dbReference type="EC" id="6.5.1.1" evidence="14"/>
<dbReference type="Pfam" id="PF01068">
    <property type="entry name" value="DNA_ligase_A_M"/>
    <property type="match status" value="1"/>
</dbReference>
<dbReference type="InterPro" id="IPR016059">
    <property type="entry name" value="DNA_ligase_ATP-dep_CS"/>
</dbReference>
<dbReference type="GO" id="GO:0071897">
    <property type="term" value="P:DNA biosynthetic process"/>
    <property type="evidence" value="ECO:0007669"/>
    <property type="project" value="InterPro"/>
</dbReference>
<evidence type="ECO:0000256" key="10">
    <source>
        <dbReference type="ARBA" id="ARBA00023204"/>
    </source>
</evidence>
<reference evidence="18" key="1">
    <citation type="journal article" date="2019" name="Microorganisms">
        <title>DNA Damage Response Pathways in Dinoflagellates.</title>
        <authorList>
            <person name="Li C."/>
            <person name="Wong J."/>
        </authorList>
    </citation>
    <scope>NUCLEOTIDE SEQUENCE</scope>
</reference>
<feature type="domain" description="ATP-dependent DNA ligase family profile" evidence="17">
    <location>
        <begin position="475"/>
        <end position="613"/>
    </location>
</feature>
<dbReference type="PROSITE" id="PS50160">
    <property type="entry name" value="DNA_LIGASE_A3"/>
    <property type="match status" value="1"/>
</dbReference>
<sequence length="742" mass="81569">MAPKRKSAAASASPADIKASLLGQATPQPKGAGGKKATADTTPSNPEPATAKRRKVDDAAGDKASDSVWIENAAGTSSDLASPTFQPSSIASQHPIGKPIGFDLVASVLQSVENLVGSGAGSRKKCTILLTNMLRTILYSNPKDLIPVIYILSNKVAPDYEEAQLGVGDGLVIKAMCESFGKQAKDINHTMAAGDAKDLGEVALLSRNAQKVLMLPPKLTIERVFSEMIAIANDKGKNSQTTKKDRMKKMLVASRGVEAKYIVRMLQAKLRVGIQVPTLMQAIASAFILSPPIKDAPKDSPCAMSDLRKTKSVDLAKVEERITAMEAAVKQAYSEMPNFDKVIGALMEGKDETNLAETCHISLGIPVKPMLAKPSKGIREVAERLTGKRFTGEWKYDGERAQIHVVDRENIFVYSRNSENMTEKYPDVIKVVKECLSETVQSCIIDSELVAFDQTSKKILPFQILSTRGRKNIDIDSIKVNVCLYPFDCMLCNGTPLVTETLETRRKSLWSCLKELEGKVKFAEYRNFDDLVEDDIQAFLNESIEGSCEGLMLKTLVDNASYAPSQRSLNWLKLKKDYLEGLGDSLDVVPIGAYYGKGKRTGSFGAYLLAIYDPENEEYQTICRTGTGFSDEDLQTHHSFFKEKTLQNREFNYNVNDKMVPDVWFEACQVWEIKAADLSISPVHTAALGMKASGKGIALRFPRFLRIRDDKPPEESSGPDQICDMFESQASVGKTEMDDDDM</sequence>
<dbReference type="GO" id="GO:0003677">
    <property type="term" value="F:DNA binding"/>
    <property type="evidence" value="ECO:0007669"/>
    <property type="project" value="InterPro"/>
</dbReference>
<dbReference type="GO" id="GO:0006310">
    <property type="term" value="P:DNA recombination"/>
    <property type="evidence" value="ECO:0007669"/>
    <property type="project" value="UniProtKB-KW"/>
</dbReference>
<dbReference type="SUPFAM" id="SSF56091">
    <property type="entry name" value="DNA ligase/mRNA capping enzyme, catalytic domain"/>
    <property type="match status" value="1"/>
</dbReference>
<dbReference type="InterPro" id="IPR012309">
    <property type="entry name" value="DNA_ligase_ATP-dep_C"/>
</dbReference>
<evidence type="ECO:0000256" key="13">
    <source>
        <dbReference type="ARBA" id="ARBA00034003"/>
    </source>
</evidence>
<dbReference type="EMBL" id="MN125958">
    <property type="protein sequence ID" value="QDO16425.1"/>
    <property type="molecule type" value="mRNA"/>
</dbReference>
<organism evidence="18">
    <name type="scientific">Crypthecodinium cohnii</name>
    <name type="common">Dinoflagellate</name>
    <name type="synonym">Glenodinium cohnii</name>
    <dbReference type="NCBI Taxonomy" id="2866"/>
    <lineage>
        <taxon>Eukaryota</taxon>
        <taxon>Sar</taxon>
        <taxon>Alveolata</taxon>
        <taxon>Dinophyceae</taxon>
        <taxon>Gonyaulacales</taxon>
        <taxon>Crypthecodiniaceae</taxon>
        <taxon>Crypthecodinium</taxon>
    </lineage>
</organism>
<dbReference type="InterPro" id="IPR012340">
    <property type="entry name" value="NA-bd_OB-fold"/>
</dbReference>
<feature type="region of interest" description="Disordered" evidence="16">
    <location>
        <begin position="708"/>
        <end position="742"/>
    </location>
</feature>
<dbReference type="AlphaFoldDB" id="A0A516AGI1"/>
<dbReference type="FunFam" id="3.30.470.30:FF:000002">
    <property type="entry name" value="DNA ligase"/>
    <property type="match status" value="1"/>
</dbReference>
<evidence type="ECO:0000256" key="2">
    <source>
        <dbReference type="ARBA" id="ARBA00007572"/>
    </source>
</evidence>
<keyword evidence="7 14" id="KW-0227">DNA damage</keyword>
<dbReference type="Gene3D" id="3.30.1490.70">
    <property type="match status" value="1"/>
</dbReference>
<evidence type="ECO:0000256" key="3">
    <source>
        <dbReference type="ARBA" id="ARBA00022598"/>
    </source>
</evidence>
<keyword evidence="3 14" id="KW-0436">Ligase</keyword>
<dbReference type="NCBIfam" id="TIGR00574">
    <property type="entry name" value="dnl1"/>
    <property type="match status" value="1"/>
</dbReference>
<dbReference type="PROSITE" id="PS00697">
    <property type="entry name" value="DNA_LIGASE_A1"/>
    <property type="match status" value="1"/>
</dbReference>
<dbReference type="Gene3D" id="3.30.470.30">
    <property type="entry name" value="DNA ligase/mRNA capping enzyme"/>
    <property type="match status" value="1"/>
</dbReference>
<evidence type="ECO:0000259" key="17">
    <source>
        <dbReference type="PROSITE" id="PS50160"/>
    </source>
</evidence>
<comment type="catalytic activity">
    <reaction evidence="13 14">
        <text>ATP + (deoxyribonucleotide)n-3'-hydroxyl + 5'-phospho-(deoxyribonucleotide)m = (deoxyribonucleotide)n+m + AMP + diphosphate.</text>
        <dbReference type="EC" id="6.5.1.1"/>
    </reaction>
</comment>
<evidence type="ECO:0000256" key="8">
    <source>
        <dbReference type="ARBA" id="ARBA00022840"/>
    </source>
</evidence>
<dbReference type="Pfam" id="PF04675">
    <property type="entry name" value="DNA_ligase_A_N"/>
    <property type="match status" value="1"/>
</dbReference>
<dbReference type="InterPro" id="IPR012308">
    <property type="entry name" value="DNA_ligase_ATP-dep_N"/>
</dbReference>